<comment type="caution">
    <text evidence="3">The sequence shown here is derived from an EMBL/GenBank/DDBJ whole genome shotgun (WGS) entry which is preliminary data.</text>
</comment>
<organism evidence="3 4">
    <name type="scientific">Luteolibacter pohnpeiensis</name>
    <dbReference type="NCBI Taxonomy" id="454153"/>
    <lineage>
        <taxon>Bacteria</taxon>
        <taxon>Pseudomonadati</taxon>
        <taxon>Verrucomicrobiota</taxon>
        <taxon>Verrucomicrobiia</taxon>
        <taxon>Verrucomicrobiales</taxon>
        <taxon>Verrucomicrobiaceae</taxon>
        <taxon>Luteolibacter</taxon>
    </lineage>
</organism>
<gene>
    <name evidence="3" type="ORF">JIN85_16815</name>
</gene>
<dbReference type="PANTHER" id="PTHR15337">
    <property type="entry name" value="ANTERIOR GRADIENT PROTEIN-RELATED"/>
    <property type="match status" value="1"/>
</dbReference>
<dbReference type="SUPFAM" id="SSF52833">
    <property type="entry name" value="Thioredoxin-like"/>
    <property type="match status" value="1"/>
</dbReference>
<protein>
    <submittedName>
        <fullName evidence="3">Thioredoxin family protein</fullName>
    </submittedName>
</protein>
<keyword evidence="1 2" id="KW-0732">Signal</keyword>
<dbReference type="PANTHER" id="PTHR15337:SF11">
    <property type="entry name" value="THIOREDOXIN DOMAIN-CONTAINING PROTEIN"/>
    <property type="match status" value="1"/>
</dbReference>
<accession>A0A934SA51</accession>
<evidence type="ECO:0000313" key="4">
    <source>
        <dbReference type="Proteomes" id="UP000603141"/>
    </source>
</evidence>
<dbReference type="EMBL" id="JAENIJ010000034">
    <property type="protein sequence ID" value="MBK1884084.1"/>
    <property type="molecule type" value="Genomic_DNA"/>
</dbReference>
<reference evidence="3" key="1">
    <citation type="submission" date="2021-01" db="EMBL/GenBank/DDBJ databases">
        <title>Modified the classification status of verrucomicrobia.</title>
        <authorList>
            <person name="Feng X."/>
        </authorList>
    </citation>
    <scope>NUCLEOTIDE SEQUENCE</scope>
    <source>
        <strain evidence="3">KCTC 22041</strain>
    </source>
</reference>
<feature type="chain" id="PRO_5037761060" evidence="2">
    <location>
        <begin position="22"/>
        <end position="312"/>
    </location>
</feature>
<dbReference type="InterPro" id="IPR036249">
    <property type="entry name" value="Thioredoxin-like_sf"/>
</dbReference>
<evidence type="ECO:0000313" key="3">
    <source>
        <dbReference type="EMBL" id="MBK1884084.1"/>
    </source>
</evidence>
<dbReference type="Pfam" id="PF13899">
    <property type="entry name" value="Thioredoxin_7"/>
    <property type="match status" value="1"/>
</dbReference>
<dbReference type="Gene3D" id="3.40.30.10">
    <property type="entry name" value="Glutaredoxin"/>
    <property type="match status" value="1"/>
</dbReference>
<dbReference type="RefSeq" id="WP_200272934.1">
    <property type="nucleotide sequence ID" value="NZ_JAENIJ010000034.1"/>
</dbReference>
<dbReference type="AlphaFoldDB" id="A0A934SA51"/>
<feature type="signal peptide" evidence="2">
    <location>
        <begin position="1"/>
        <end position="21"/>
    </location>
</feature>
<keyword evidence="4" id="KW-1185">Reference proteome</keyword>
<dbReference type="InterPro" id="IPR051099">
    <property type="entry name" value="AGR/TXD"/>
</dbReference>
<evidence type="ECO:0000256" key="2">
    <source>
        <dbReference type="SAM" id="SignalP"/>
    </source>
</evidence>
<dbReference type="Proteomes" id="UP000603141">
    <property type="component" value="Unassembled WGS sequence"/>
</dbReference>
<name>A0A934SA51_9BACT</name>
<dbReference type="PROSITE" id="PS51257">
    <property type="entry name" value="PROKAR_LIPOPROTEIN"/>
    <property type="match status" value="1"/>
</dbReference>
<proteinExistence type="predicted"/>
<sequence length="312" mass="34406">MNRLQQLTAIVLFASASCLSAGESLWETNFATAKSRAAEEKKDMLLDFTGSDWCAWCIKLRKEVFNQPGFTEAAPQNYVLVELDYPNDKSKQSAEEQSQNKDLLETYPITGYPTVLLCDASGKPYASTGYMEGGPEAYLPNLSKLQKHKQERNEAFAKAEDLQGLAKAKQLIAGLELLELPPAIVSAAYPEVMASIEAADPEDVTGFASAAKAQQQLQDFLMNLGELRSKGDMEATLKYIDGKLADSSIKGDLRQQIYGHKAGTLAYANRKPEAIKVLETAIKEAPEGSHTEELKQFIDILQKEIDRTKESE</sequence>
<evidence type="ECO:0000256" key="1">
    <source>
        <dbReference type="ARBA" id="ARBA00022729"/>
    </source>
</evidence>